<dbReference type="RefSeq" id="WP_097183812.1">
    <property type="nucleotide sequence ID" value="NZ_OCNK01000002.1"/>
</dbReference>
<comment type="catalytic activity">
    <reaction evidence="1">
        <text>4-hydroxy-4-methyl-2-oxoglutarate = 2 pyruvate</text>
        <dbReference type="Rhea" id="RHEA:22748"/>
        <dbReference type="ChEBI" id="CHEBI:15361"/>
        <dbReference type="ChEBI" id="CHEBI:58276"/>
        <dbReference type="EC" id="4.1.3.17"/>
    </reaction>
</comment>
<dbReference type="SUPFAM" id="SSF89562">
    <property type="entry name" value="RraA-like"/>
    <property type="match status" value="1"/>
</dbReference>
<dbReference type="EC" id="4.1.1.112" evidence="6"/>
<comment type="catalytic activity">
    <reaction evidence="12">
        <text>oxaloacetate + H(+) = pyruvate + CO2</text>
        <dbReference type="Rhea" id="RHEA:15641"/>
        <dbReference type="ChEBI" id="CHEBI:15361"/>
        <dbReference type="ChEBI" id="CHEBI:15378"/>
        <dbReference type="ChEBI" id="CHEBI:16452"/>
        <dbReference type="ChEBI" id="CHEBI:16526"/>
        <dbReference type="EC" id="4.1.1.112"/>
    </reaction>
</comment>
<reference evidence="15" key="1">
    <citation type="submission" date="2017-09" db="EMBL/GenBank/DDBJ databases">
        <authorList>
            <person name="Varghese N."/>
            <person name="Submissions S."/>
        </authorList>
    </citation>
    <scope>NUCLEOTIDE SEQUENCE [LARGE SCALE GENOMIC DNA]</scope>
    <source>
        <strain evidence="15">DSM 44270</strain>
    </source>
</reference>
<dbReference type="InterPro" id="IPR036704">
    <property type="entry name" value="RraA/RraA-like_sf"/>
</dbReference>
<evidence type="ECO:0000256" key="4">
    <source>
        <dbReference type="ARBA" id="ARBA00011233"/>
    </source>
</evidence>
<dbReference type="CDD" id="cd16841">
    <property type="entry name" value="RraA_family"/>
    <property type="match status" value="1"/>
</dbReference>
<evidence type="ECO:0000256" key="6">
    <source>
        <dbReference type="ARBA" id="ARBA00012947"/>
    </source>
</evidence>
<dbReference type="GO" id="GO:0008948">
    <property type="term" value="F:oxaloacetate decarboxylase activity"/>
    <property type="evidence" value="ECO:0007669"/>
    <property type="project" value="UniProtKB-EC"/>
</dbReference>
<keyword evidence="15" id="KW-1185">Reference proteome</keyword>
<proteinExistence type="inferred from homology"/>
<dbReference type="EMBL" id="OCNK01000002">
    <property type="protein sequence ID" value="SOD98988.1"/>
    <property type="molecule type" value="Genomic_DNA"/>
</dbReference>
<dbReference type="GO" id="GO:0046872">
    <property type="term" value="F:metal ion binding"/>
    <property type="evidence" value="ECO:0007669"/>
    <property type="project" value="UniProtKB-KW"/>
</dbReference>
<feature type="binding site" evidence="13">
    <location>
        <position position="122"/>
    </location>
    <ligand>
        <name>Mg(2+)</name>
        <dbReference type="ChEBI" id="CHEBI:18420"/>
    </ligand>
</feature>
<evidence type="ECO:0000256" key="8">
    <source>
        <dbReference type="ARBA" id="ARBA00025046"/>
    </source>
</evidence>
<feature type="binding site" evidence="13">
    <location>
        <begin position="99"/>
        <end position="102"/>
    </location>
    <ligand>
        <name>substrate</name>
    </ligand>
</feature>
<dbReference type="OrthoDB" id="943692at2"/>
<comment type="subunit">
    <text evidence="4">Homotrimer.</text>
</comment>
<evidence type="ECO:0000256" key="2">
    <source>
        <dbReference type="ARBA" id="ARBA00001968"/>
    </source>
</evidence>
<dbReference type="EC" id="4.1.3.17" evidence="5"/>
<evidence type="ECO:0000256" key="3">
    <source>
        <dbReference type="ARBA" id="ARBA00008621"/>
    </source>
</evidence>
<evidence type="ECO:0000256" key="10">
    <source>
        <dbReference type="ARBA" id="ARBA00030169"/>
    </source>
</evidence>
<accession>A0A286GTY6</accession>
<sequence length="224" mass="23196">MPADCLMYPASPLPPAELVGRLERLASALVSDGSGRWAGATGLGPIAGLKPGQVVVGPAFTVRTRPGDNLVVHKAMDIARPGEVLVVAAGGHTDRALLGGLMGQYAATKGIVALVVDGAVRDRSDLDRVSPPVFATGLTHLGPYKNGPGELRGPVSVGGVVIRDGDLLVCDEDGVAVIPRHRAEEITSAAEAKFDSEAAERRAIAEGTWDRSWIDAALAVREVS</sequence>
<comment type="cofactor">
    <cofactor evidence="13">
        <name>Mg(2+)</name>
        <dbReference type="ChEBI" id="CHEBI:18420"/>
    </cofactor>
</comment>
<evidence type="ECO:0000256" key="11">
    <source>
        <dbReference type="ARBA" id="ARBA00032305"/>
    </source>
</evidence>
<evidence type="ECO:0000313" key="15">
    <source>
        <dbReference type="Proteomes" id="UP000219482"/>
    </source>
</evidence>
<evidence type="ECO:0000256" key="13">
    <source>
        <dbReference type="PIRSR" id="PIRSR605493-1"/>
    </source>
</evidence>
<keyword evidence="13" id="KW-0479">Metal-binding</keyword>
<dbReference type="GO" id="GO:0047443">
    <property type="term" value="F:4-hydroxy-4-methyl-2-oxoglutarate aldolase activity"/>
    <property type="evidence" value="ECO:0007669"/>
    <property type="project" value="UniProtKB-EC"/>
</dbReference>
<evidence type="ECO:0000256" key="7">
    <source>
        <dbReference type="ARBA" id="ARBA00016549"/>
    </source>
</evidence>
<dbReference type="Gene3D" id="3.50.30.40">
    <property type="entry name" value="Ribonuclease E inhibitor RraA/RraA-like"/>
    <property type="match status" value="1"/>
</dbReference>
<dbReference type="PANTHER" id="PTHR33254:SF4">
    <property type="entry name" value="4-HYDROXY-4-METHYL-2-OXOGLUTARATE ALDOLASE 3-RELATED"/>
    <property type="match status" value="1"/>
</dbReference>
<comment type="function">
    <text evidence="8">Catalyzes the aldol cleavage of 4-hydroxy-4-methyl-2-oxoglutarate (HMG) into 2 molecules of pyruvate. Also contains a secondary oxaloacetate (OAA) decarboxylase activity due to the common pyruvate enolate transition state formed following C-C bond cleavage in the retro-aldol and decarboxylation reactions.</text>
</comment>
<dbReference type="AlphaFoldDB" id="A0A286GTY6"/>
<keyword evidence="13" id="KW-0460">Magnesium</keyword>
<dbReference type="Proteomes" id="UP000219482">
    <property type="component" value="Unassembled WGS sequence"/>
</dbReference>
<comment type="cofactor">
    <cofactor evidence="2">
        <name>a divalent metal cation</name>
        <dbReference type="ChEBI" id="CHEBI:60240"/>
    </cofactor>
</comment>
<evidence type="ECO:0000256" key="9">
    <source>
        <dbReference type="ARBA" id="ARBA00029596"/>
    </source>
</evidence>
<evidence type="ECO:0000256" key="12">
    <source>
        <dbReference type="ARBA" id="ARBA00047973"/>
    </source>
</evidence>
<evidence type="ECO:0000256" key="1">
    <source>
        <dbReference type="ARBA" id="ARBA00001342"/>
    </source>
</evidence>
<dbReference type="NCBIfam" id="NF004850">
    <property type="entry name" value="PRK06201.1"/>
    <property type="match status" value="1"/>
</dbReference>
<evidence type="ECO:0000256" key="5">
    <source>
        <dbReference type="ARBA" id="ARBA00012213"/>
    </source>
</evidence>
<feature type="binding site" evidence="13">
    <location>
        <position position="121"/>
    </location>
    <ligand>
        <name>substrate</name>
    </ligand>
</feature>
<gene>
    <name evidence="14" type="ORF">SAMN06272739_2123</name>
</gene>
<dbReference type="InterPro" id="IPR005493">
    <property type="entry name" value="RraA/RraA-like"/>
</dbReference>
<comment type="similarity">
    <text evidence="3">Belongs to the class II aldolase/RraA-like family.</text>
</comment>
<name>A0A286GTY6_9ACTN</name>
<evidence type="ECO:0000313" key="14">
    <source>
        <dbReference type="EMBL" id="SOD98988.1"/>
    </source>
</evidence>
<dbReference type="Pfam" id="PF03737">
    <property type="entry name" value="RraA-like"/>
    <property type="match status" value="1"/>
</dbReference>
<organism evidence="14 15">
    <name type="scientific">Blastococcus haudaquaticus</name>
    <dbReference type="NCBI Taxonomy" id="1938745"/>
    <lineage>
        <taxon>Bacteria</taxon>
        <taxon>Bacillati</taxon>
        <taxon>Actinomycetota</taxon>
        <taxon>Actinomycetes</taxon>
        <taxon>Geodermatophilales</taxon>
        <taxon>Geodermatophilaceae</taxon>
        <taxon>Blastococcus</taxon>
    </lineage>
</organism>
<dbReference type="PANTHER" id="PTHR33254">
    <property type="entry name" value="4-HYDROXY-4-METHYL-2-OXOGLUTARATE ALDOLASE 3-RELATED"/>
    <property type="match status" value="1"/>
</dbReference>
<protein>
    <recommendedName>
        <fullName evidence="7">Putative 4-hydroxy-4-methyl-2-oxoglutarate aldolase</fullName>
        <ecNumber evidence="6">4.1.1.112</ecNumber>
        <ecNumber evidence="5">4.1.3.17</ecNumber>
    </recommendedName>
    <alternativeName>
        <fullName evidence="11">Oxaloacetate decarboxylase</fullName>
    </alternativeName>
    <alternativeName>
        <fullName evidence="9">Regulator of ribonuclease activity homolog</fullName>
    </alternativeName>
    <alternativeName>
        <fullName evidence="10">RraA-like protein</fullName>
    </alternativeName>
</protein>